<reference evidence="1 2" key="1">
    <citation type="submission" date="2024-02" db="EMBL/GenBank/DDBJ databases">
        <authorList>
            <person name="Grouzdev D."/>
        </authorList>
    </citation>
    <scope>NUCLEOTIDE SEQUENCE [LARGE SCALE GENOMIC DNA]</scope>
    <source>
        <strain evidence="1 2">9N</strain>
    </source>
</reference>
<dbReference type="Pfam" id="PF01955">
    <property type="entry name" value="CbiZ"/>
    <property type="match status" value="1"/>
</dbReference>
<dbReference type="InterPro" id="IPR052209">
    <property type="entry name" value="CbiZ"/>
</dbReference>
<dbReference type="InterPro" id="IPR002808">
    <property type="entry name" value="AdoCbi_amidolase"/>
</dbReference>
<comment type="caution">
    <text evidence="1">The sequence shown here is derived from an EMBL/GenBank/DDBJ whole genome shotgun (WGS) entry which is preliminary data.</text>
</comment>
<sequence length="226" mass="24074">MKPPFALDCAPPFLVIRFDDIHRTLGWSIARPGFQYLREIAWLEVRDADLSPDVDPVAFLKERLASKGLAEAAAFMTARDVRRHHLARSQVGDIAATCVTTVGLSNAERVGTRRHGAARRVGTINTLVHLSRPLSTGAFVEAVSIVAQARTAAILESRGRPDEAAATGTGTDCIVVAAPEGGRPQTCAGLHTDVGEAIGACVYEATSEGTRVWRADVALSNIAEAH</sequence>
<dbReference type="RefSeq" id="WP_332082161.1">
    <property type="nucleotide sequence ID" value="NZ_JAZHYN010000032.1"/>
</dbReference>
<evidence type="ECO:0000313" key="1">
    <source>
        <dbReference type="EMBL" id="MEF3367129.1"/>
    </source>
</evidence>
<proteinExistence type="predicted"/>
<dbReference type="PANTHER" id="PTHR35336">
    <property type="entry name" value="ADENOSYLCOBINAMIDE AMIDOHYDROLASE"/>
    <property type="match status" value="1"/>
</dbReference>
<dbReference type="EMBL" id="JAZHYN010000032">
    <property type="protein sequence ID" value="MEF3367129.1"/>
    <property type="molecule type" value="Genomic_DNA"/>
</dbReference>
<dbReference type="PANTHER" id="PTHR35336:SF5">
    <property type="entry name" value="ADENOSYLCOBINAMIDE AMIDOHYDROLASE"/>
    <property type="match status" value="1"/>
</dbReference>
<gene>
    <name evidence="1" type="ORF">V3H18_11350</name>
</gene>
<protein>
    <submittedName>
        <fullName evidence="1">Adenosylcobinamide amidohydrolase</fullName>
    </submittedName>
</protein>
<keyword evidence="2" id="KW-1185">Reference proteome</keyword>
<accession>A0ABU7XIB9</accession>
<dbReference type="Proteomes" id="UP001350748">
    <property type="component" value="Unassembled WGS sequence"/>
</dbReference>
<organism evidence="1 2">
    <name type="scientific">Methylocystis borbori</name>
    <dbReference type="NCBI Taxonomy" id="3118750"/>
    <lineage>
        <taxon>Bacteria</taxon>
        <taxon>Pseudomonadati</taxon>
        <taxon>Pseudomonadota</taxon>
        <taxon>Alphaproteobacteria</taxon>
        <taxon>Hyphomicrobiales</taxon>
        <taxon>Methylocystaceae</taxon>
        <taxon>Methylocystis</taxon>
    </lineage>
</organism>
<name>A0ABU7XIB9_9HYPH</name>
<evidence type="ECO:0000313" key="2">
    <source>
        <dbReference type="Proteomes" id="UP001350748"/>
    </source>
</evidence>